<dbReference type="InterPro" id="IPR029479">
    <property type="entry name" value="Nitroreductase"/>
</dbReference>
<evidence type="ECO:0000256" key="3">
    <source>
        <dbReference type="ARBA" id="ARBA00022692"/>
    </source>
</evidence>
<organism evidence="7 8">
    <name type="scientific">Burkholderia territorii</name>
    <dbReference type="NCBI Taxonomy" id="1503055"/>
    <lineage>
        <taxon>Bacteria</taxon>
        <taxon>Pseudomonadati</taxon>
        <taxon>Pseudomonadota</taxon>
        <taxon>Betaproteobacteria</taxon>
        <taxon>Burkholderiales</taxon>
        <taxon>Burkholderiaceae</taxon>
        <taxon>Burkholderia</taxon>
        <taxon>Burkholderia cepacia complex</taxon>
    </lineage>
</organism>
<comment type="subcellular location">
    <subcellularLocation>
        <location evidence="1">Membrane</location>
        <topology evidence="1">Multi-pass membrane protein</topology>
    </subcellularLocation>
</comment>
<dbReference type="Pfam" id="PF00881">
    <property type="entry name" value="Nitroreductase"/>
    <property type="match status" value="1"/>
</dbReference>
<evidence type="ECO:0000313" key="7">
    <source>
        <dbReference type="EMBL" id="KAB0686460.1"/>
    </source>
</evidence>
<dbReference type="Pfam" id="PF07681">
    <property type="entry name" value="DoxX"/>
    <property type="match status" value="1"/>
</dbReference>
<evidence type="ECO:0000256" key="4">
    <source>
        <dbReference type="ARBA" id="ARBA00022989"/>
    </source>
</evidence>
<comment type="caution">
    <text evidence="7">The sequence shown here is derived from an EMBL/GenBank/DDBJ whole genome shotgun (WGS) entry which is preliminary data.</text>
</comment>
<dbReference type="GO" id="GO:0016020">
    <property type="term" value="C:membrane"/>
    <property type="evidence" value="ECO:0007669"/>
    <property type="project" value="UniProtKB-SubCell"/>
</dbReference>
<dbReference type="Proteomes" id="UP000473571">
    <property type="component" value="Unassembled WGS sequence"/>
</dbReference>
<reference evidence="7 8" key="1">
    <citation type="submission" date="2019-09" db="EMBL/GenBank/DDBJ databases">
        <title>Draft genome sequences of 48 bacterial type strains from the CCUG.</title>
        <authorList>
            <person name="Tunovic T."/>
            <person name="Pineiro-Iglesias B."/>
            <person name="Unosson C."/>
            <person name="Inganas E."/>
            <person name="Ohlen M."/>
            <person name="Cardew S."/>
            <person name="Jensie-Markopoulos S."/>
            <person name="Salva-Serra F."/>
            <person name="Jaen-Luchoro D."/>
            <person name="Karlsson R."/>
            <person name="Svensson-Stadler L."/>
            <person name="Chun J."/>
            <person name="Moore E."/>
        </authorList>
    </citation>
    <scope>NUCLEOTIDE SEQUENCE [LARGE SCALE GENOMIC DNA]</scope>
    <source>
        <strain evidence="7 8">CCUG 65687</strain>
    </source>
</reference>
<keyword evidence="3" id="KW-0812">Transmembrane</keyword>
<dbReference type="EMBL" id="VZOL01000002">
    <property type="protein sequence ID" value="KAB0686460.1"/>
    <property type="molecule type" value="Genomic_DNA"/>
</dbReference>
<dbReference type="Gene3D" id="3.40.109.10">
    <property type="entry name" value="NADH Oxidase"/>
    <property type="match status" value="1"/>
</dbReference>
<evidence type="ECO:0000256" key="2">
    <source>
        <dbReference type="ARBA" id="ARBA00007118"/>
    </source>
</evidence>
<dbReference type="InterPro" id="IPR000415">
    <property type="entry name" value="Nitroreductase-like"/>
</dbReference>
<evidence type="ECO:0000256" key="1">
    <source>
        <dbReference type="ARBA" id="ARBA00004141"/>
    </source>
</evidence>
<proteinExistence type="inferred from homology"/>
<dbReference type="PANTHER" id="PTHR43673">
    <property type="entry name" value="NAD(P)H NITROREDUCTASE YDGI-RELATED"/>
    <property type="match status" value="1"/>
</dbReference>
<protein>
    <submittedName>
        <fullName evidence="7">DoxX family membrane protein</fullName>
    </submittedName>
</protein>
<comment type="similarity">
    <text evidence="2">Belongs to the nitroreductase family.</text>
</comment>
<keyword evidence="5" id="KW-0560">Oxidoreductase</keyword>
<dbReference type="InterPro" id="IPR032808">
    <property type="entry name" value="DoxX"/>
</dbReference>
<sequence length="371" mass="39854">MNSNASPGISLPVTGIARYQPAAMLIARIFLALIFLLSGLSKLAAPDAIRGYMEANHVPGFLFVPTVIFEIGTGLLIVLGYRVRVVAGLLAAFCVVTGVLFHNQFADQTQMVMFLKNVAMAGGFLLLASVGAGRFSLDAKRDALDAHRDGRALVHPVVPLNEERNSQVSNIAEVIKSRVSANRYDTSRTVSEEQIRHLIDLATRAPSAFNLQNWKFVAVRSDAAKARLLPLAYGQQKVADAAVTFIVCGTLDPHLTLAGALKPTLDAGIIDEAVYKGWVGAAQNMYKNNQTFQRDEAIRSGSLAAMTLMLAAQDLGLVSGPMIGFDPHGVAEAFKLEPTDVPVMLVTVGYPASGNWPQKPRKPVTEVLSFA</sequence>
<dbReference type="SUPFAM" id="SSF55469">
    <property type="entry name" value="FMN-dependent nitroreductase-like"/>
    <property type="match status" value="1"/>
</dbReference>
<evidence type="ECO:0000313" key="8">
    <source>
        <dbReference type="Proteomes" id="UP000473571"/>
    </source>
</evidence>
<accession>A0A6L3NPI1</accession>
<name>A0A6L3NPI1_9BURK</name>
<gene>
    <name evidence="7" type="ORF">F7R13_00445</name>
</gene>
<evidence type="ECO:0000256" key="5">
    <source>
        <dbReference type="ARBA" id="ARBA00023002"/>
    </source>
</evidence>
<evidence type="ECO:0000256" key="6">
    <source>
        <dbReference type="ARBA" id="ARBA00023136"/>
    </source>
</evidence>
<keyword evidence="4" id="KW-1133">Transmembrane helix</keyword>
<keyword evidence="6" id="KW-0472">Membrane</keyword>
<dbReference type="GO" id="GO:0016491">
    <property type="term" value="F:oxidoreductase activity"/>
    <property type="evidence" value="ECO:0007669"/>
    <property type="project" value="UniProtKB-KW"/>
</dbReference>
<dbReference type="AlphaFoldDB" id="A0A6L3NPI1"/>
<dbReference type="CDD" id="cd02137">
    <property type="entry name" value="MhqN-like"/>
    <property type="match status" value="1"/>
</dbReference>